<accession>A0ABR4EXW0</accession>
<keyword evidence="2" id="KW-1185">Reference proteome</keyword>
<dbReference type="EMBL" id="JBAWTH010000021">
    <property type="protein sequence ID" value="KAL2287110.1"/>
    <property type="molecule type" value="Genomic_DNA"/>
</dbReference>
<comment type="caution">
    <text evidence="1">The sequence shown here is derived from an EMBL/GenBank/DDBJ whole genome shotgun (WGS) entry which is preliminary data.</text>
</comment>
<proteinExistence type="predicted"/>
<dbReference type="Proteomes" id="UP001600888">
    <property type="component" value="Unassembled WGS sequence"/>
</dbReference>
<evidence type="ECO:0000313" key="1">
    <source>
        <dbReference type="EMBL" id="KAL2287110.1"/>
    </source>
</evidence>
<evidence type="ECO:0000313" key="2">
    <source>
        <dbReference type="Proteomes" id="UP001600888"/>
    </source>
</evidence>
<sequence>MGQHLARTRLAQSNWSPTVSGIRHHEYKSEKGYELGVWAHASPQTDGMKGEERQVSIGGSAIMRRRWEEATVLLLRMSGHTGEFTGRLRPALCFSLTVDSVLAFCLR</sequence>
<protein>
    <submittedName>
        <fullName evidence="1">Uncharacterized protein</fullName>
    </submittedName>
</protein>
<name>A0ABR4EXW0_9PEZI</name>
<organism evidence="1 2">
    <name type="scientific">Diaporthe vaccinii</name>
    <dbReference type="NCBI Taxonomy" id="105482"/>
    <lineage>
        <taxon>Eukaryota</taxon>
        <taxon>Fungi</taxon>
        <taxon>Dikarya</taxon>
        <taxon>Ascomycota</taxon>
        <taxon>Pezizomycotina</taxon>
        <taxon>Sordariomycetes</taxon>
        <taxon>Sordariomycetidae</taxon>
        <taxon>Diaporthales</taxon>
        <taxon>Diaporthaceae</taxon>
        <taxon>Diaporthe</taxon>
        <taxon>Diaporthe eres species complex</taxon>
    </lineage>
</organism>
<gene>
    <name evidence="1" type="ORF">FJTKL_06113</name>
</gene>
<reference evidence="1 2" key="1">
    <citation type="submission" date="2024-03" db="EMBL/GenBank/DDBJ databases">
        <title>A high-quality draft genome sequence of Diaporthe vaccinii, a causative agent of upright dieback and viscid rot disease in cranberry plants.</title>
        <authorList>
            <person name="Sarrasin M."/>
            <person name="Lang B.F."/>
            <person name="Burger G."/>
        </authorList>
    </citation>
    <scope>NUCLEOTIDE SEQUENCE [LARGE SCALE GENOMIC DNA]</scope>
    <source>
        <strain evidence="1 2">IS7</strain>
    </source>
</reference>